<evidence type="ECO:0000256" key="6">
    <source>
        <dbReference type="ARBA" id="ARBA00010617"/>
    </source>
</evidence>
<evidence type="ECO:0000256" key="27">
    <source>
        <dbReference type="ARBA" id="ARBA00093667"/>
    </source>
</evidence>
<dbReference type="PRINTS" id="PR00463">
    <property type="entry name" value="EP450I"/>
</dbReference>
<comment type="subunit">
    <text evidence="21">Heterodimer; heterodimerization with TRMT112 is required for S-adenosyl-L-methionine-binding.</text>
</comment>
<feature type="transmembrane region" description="Helical" evidence="30">
    <location>
        <begin position="1375"/>
        <end position="1392"/>
    </location>
</feature>
<evidence type="ECO:0000256" key="12">
    <source>
        <dbReference type="ARBA" id="ARBA00022824"/>
    </source>
</evidence>
<comment type="similarity">
    <text evidence="6">Belongs to the cytochrome P450 family.</text>
</comment>
<feature type="domain" description="CCZ1/INTU/HPS4 third Longin" evidence="34">
    <location>
        <begin position="383"/>
        <end position="460"/>
    </location>
</feature>
<keyword evidence="8 28" id="KW-0349">Heme</keyword>
<dbReference type="GO" id="GO:0004497">
    <property type="term" value="F:monooxygenase activity"/>
    <property type="evidence" value="ECO:0007669"/>
    <property type="project" value="UniProtKB-KW"/>
</dbReference>
<dbReference type="GO" id="GO:0005634">
    <property type="term" value="C:nucleus"/>
    <property type="evidence" value="ECO:0007669"/>
    <property type="project" value="UniProtKB-SubCell"/>
</dbReference>
<dbReference type="InterPro" id="IPR007848">
    <property type="entry name" value="Small_mtfrase_dom"/>
</dbReference>
<comment type="function">
    <text evidence="20">Methyltransferase that can methylate proteins and, to a lower extent, arsenic. Catalytic subunit of a heterodimer with TRMT112, which monomethylates 'Lys-12' of histone H4 (H4K12me1), a modification present at the promoters of numerous genes encoding cell cycle regulators. Catalytic subunit of a heterodimer with TRMT112, which catalyzes N5-methylation of Glu residue of proteins with a Gly-Gln-Xaa-Xaa-Xaa-Arg motif. Methylates ETF1 on 'Gln-185'; ETF1 needs to be complexed to ERF3 in its GTP-bound form to be efficiently methylated. May also play a role in the modulation of arsenic-induced toxicity by mediating the conversion of monomethylarsonous acid (3+) into the less toxic dimethylarsonic acid. It however only plays a limited role in arsenic metabolism compared with AS3MT.</text>
</comment>
<comment type="similarity">
    <text evidence="5">Belongs to the eukaryotic/archaeal PrmC-related family.</text>
</comment>
<evidence type="ECO:0000256" key="7">
    <source>
        <dbReference type="ARBA" id="ARBA00022603"/>
    </source>
</evidence>
<dbReference type="Pfam" id="PF01027">
    <property type="entry name" value="Bax1-I"/>
    <property type="match status" value="1"/>
</dbReference>
<dbReference type="Pfam" id="PF19031">
    <property type="entry name" value="Intu_longin_1"/>
    <property type="match status" value="1"/>
</dbReference>
<evidence type="ECO:0000259" key="33">
    <source>
        <dbReference type="Pfam" id="PF19032"/>
    </source>
</evidence>
<evidence type="ECO:0000256" key="8">
    <source>
        <dbReference type="ARBA" id="ARBA00022617"/>
    </source>
</evidence>
<comment type="subcellular location">
    <subcellularLocation>
        <location evidence="4">Endoplasmic reticulum membrane</location>
    </subcellularLocation>
    <subcellularLocation>
        <location evidence="3">Membrane</location>
        <topology evidence="3">Multi-pass membrane protein</topology>
    </subcellularLocation>
    <subcellularLocation>
        <location evidence="2">Nucleus</location>
    </subcellularLocation>
</comment>
<comment type="catalytic activity">
    <reaction evidence="19">
        <text>methylarsonous acid + S-adenosyl-L-methionine = dimethylarsinate + S-adenosyl-L-homocysteine + 2 H(+)</text>
        <dbReference type="Rhea" id="RHEA:11684"/>
        <dbReference type="ChEBI" id="CHEBI:15378"/>
        <dbReference type="ChEBI" id="CHEBI:16223"/>
        <dbReference type="ChEBI" id="CHEBI:17826"/>
        <dbReference type="ChEBI" id="CHEBI:57856"/>
        <dbReference type="ChEBI" id="CHEBI:59789"/>
    </reaction>
</comment>
<evidence type="ECO:0000256" key="24">
    <source>
        <dbReference type="ARBA" id="ARBA00080992"/>
    </source>
</evidence>
<keyword evidence="10" id="KW-0949">S-adenosyl-L-methionine</keyword>
<dbReference type="InterPro" id="IPR043989">
    <property type="entry name" value="CCZ1/INTU/HSP4_longin_3"/>
</dbReference>
<evidence type="ECO:0000256" key="1">
    <source>
        <dbReference type="ARBA" id="ARBA00001971"/>
    </source>
</evidence>
<feature type="domain" description="Methyltransferase small" evidence="31">
    <location>
        <begin position="529"/>
        <end position="671"/>
    </location>
</feature>
<evidence type="ECO:0000256" key="30">
    <source>
        <dbReference type="SAM" id="Phobius"/>
    </source>
</evidence>
<dbReference type="SUPFAM" id="SSF53335">
    <property type="entry name" value="S-adenosyl-L-methionine-dependent methyltransferases"/>
    <property type="match status" value="1"/>
</dbReference>
<evidence type="ECO:0000256" key="22">
    <source>
        <dbReference type="ARBA" id="ARBA00075330"/>
    </source>
</evidence>
<evidence type="ECO:0000256" key="16">
    <source>
        <dbReference type="ARBA" id="ARBA00023136"/>
    </source>
</evidence>
<dbReference type="PROSITE" id="PS00086">
    <property type="entry name" value="CYTOCHROME_P450"/>
    <property type="match status" value="1"/>
</dbReference>
<dbReference type="Pfam" id="PF19032">
    <property type="entry name" value="Intu_longin_2"/>
    <property type="match status" value="1"/>
</dbReference>
<evidence type="ECO:0000256" key="20">
    <source>
        <dbReference type="ARBA" id="ARBA00053180"/>
    </source>
</evidence>
<dbReference type="NCBIfam" id="TIGR00537">
    <property type="entry name" value="hemK_rel_arch"/>
    <property type="match status" value="1"/>
</dbReference>
<evidence type="ECO:0000256" key="9">
    <source>
        <dbReference type="ARBA" id="ARBA00022679"/>
    </source>
</evidence>
<name>A0AA39HR20_9BILA</name>
<dbReference type="CDD" id="cd10428">
    <property type="entry name" value="LFG_like"/>
    <property type="match status" value="1"/>
</dbReference>
<evidence type="ECO:0000259" key="32">
    <source>
        <dbReference type="Pfam" id="PF19031"/>
    </source>
</evidence>
<evidence type="ECO:0000313" key="35">
    <source>
        <dbReference type="EMBL" id="KAK0410500.1"/>
    </source>
</evidence>
<dbReference type="GO" id="GO:0016705">
    <property type="term" value="F:oxidoreductase activity, acting on paired donors, with incorporation or reduction of molecular oxygen"/>
    <property type="evidence" value="ECO:0007669"/>
    <property type="project" value="InterPro"/>
</dbReference>
<dbReference type="InterPro" id="IPR001128">
    <property type="entry name" value="Cyt_P450"/>
</dbReference>
<evidence type="ECO:0000256" key="28">
    <source>
        <dbReference type="PIRSR" id="PIRSR602401-1"/>
    </source>
</evidence>
<evidence type="ECO:0000256" key="19">
    <source>
        <dbReference type="ARBA" id="ARBA00050903"/>
    </source>
</evidence>
<gene>
    <name evidence="35" type="ORF">QR680_005160</name>
</gene>
<sequence>MMMTHSFFGNSSLYGLDTTGVLCKVMDVMEHFFICHPESGRREGSEHERIMFFSPSSERTDKQTDITGLAEAVVNFTENFSQPQPEDETPEFEHRYVTTTNFAEVYIRLENRKFIMGLSLNRKSCQEMDYTLHLPTLKTILVTAYKTFKLFFGSFGRLIEANPKVFKDRLNYFFSRYLSLLKVNQMPLVDYFAGVDFLQLESVDFLRVETLTAQVQEQFPQIEKVMFLYQNRLMWYSVSKVDVIVLFRYLTQSFLPTSLRAELKPDSHLNRRPSGSPGQHEGKFLSGPSDLTRPSSGDDSPKDMKCPVVYLSTDEESRHLSASQLIVYRALNATMCMFVKKNINRDILHDLDAFLGPELSKLASRIGEVYGNSNNGIKAEADYFHFIYYNPVSLSVKTSFGLSTDGNSNNTQSLIVPKNVYRMACEVCENFIADGEQFGQVQCKGDDDWWIVGRKSNGRILILFLPPRPPTTVNDVDGYVSQIIKTHFDSIFMIPTPKYRIAADEEESVYDPAEDTFLLMDALESHVEFLQSMQSPIIAEIGCGSGVVSAFARKVCGYESATSFATDLNLKALNCTQRTAELNNCRIELVQGDLLSPFSTGLRGQIDVLLFNPPYVPTENEASKVEELCYAGGQTGRSALDRLLPEVPSLLSRRGRFYVVALKSNDIPLLMSRFSDTLNWVPSTEMAAGPYERREETFSPMGAVSFLLVVGFFTWVGTFFFKKIVSVYKCISGIQGPPTWPVIGNLHQLHFQSDKFFEQAQGIAYMFQNPEKGKVARVWLSGLPFVLLYGPKECEAVLGSSKMLNKPLQYSFLSPWIGEGLLISKPLKWRPRRKLLTPAFHYDILKDFVGVYNRHSNTLLGKFEDMIDDQFHDIFHTVTLCTLDIICEAALGTNINAQKVHTDYLDAVFGMKNLIFKRQLKPQFYLDFIFDHFGEGEQQKRYVQILHDFTSAAIMKRKAKADNAGGIEKLIKTETDSGKRRMAFLDLMLDMHAKGELSLEGIHEEVDTFTFEGHDTTSASINWFLHLMGANPEIQTKVHREIDEVLGSELRDITYEDIGRMKYLEACIKETLRLYPSVPIFARQTTEEVKVNKVVLPAGIGVVIVPSMVHRDPEYWPDPEVFNPERFMDGEMKHPYCYIPFSAGSRNCIGQRFAIMEEKCVLANVLRSLKVESKLRTHQMRSQTLGAMIQHAFNWILPVARHINSVASSSWWQATRSIMAHLRSFTLPMSYNYAGQPPYQQGAYNPNMNNPYQQAPTQPGWNVNNPQQGGYMPPPPMAPRMMNDTYVESGNMPKNNLGFSDQTIRAAFIRKVFTMVAIMLGVVAIMTAIPFIHQPVQTYIRHNIALYWVSYVTFLGVYIALMCCESVRRSFPSNLIMTAILTLAIGYMTMMICSMYNIVSVLLTLIITTICCGSIIIFSATTKRDLTSMMGIVFIFSMVLMIFGLVAMLSVFIFRVTWLYTIYAGLAALLFMFYLAIDIQASGMIMGGRKFEISPEDHIYAAIQVFLDIIYIFWMLLSLIGGASK</sequence>
<feature type="transmembrane region" description="Helical" evidence="30">
    <location>
        <begin position="1460"/>
        <end position="1477"/>
    </location>
</feature>
<keyword evidence="13 30" id="KW-1133">Transmembrane helix</keyword>
<evidence type="ECO:0000259" key="34">
    <source>
        <dbReference type="Pfam" id="PF19033"/>
    </source>
</evidence>
<evidence type="ECO:0000256" key="10">
    <source>
        <dbReference type="ARBA" id="ARBA00022691"/>
    </source>
</evidence>
<dbReference type="GO" id="GO:0020037">
    <property type="term" value="F:heme binding"/>
    <property type="evidence" value="ECO:0007669"/>
    <property type="project" value="InterPro"/>
</dbReference>
<evidence type="ECO:0000256" key="3">
    <source>
        <dbReference type="ARBA" id="ARBA00004141"/>
    </source>
</evidence>
<feature type="binding site" description="axial binding residue" evidence="28">
    <location>
        <position position="1148"/>
    </location>
    <ligand>
        <name>heme</name>
        <dbReference type="ChEBI" id="CHEBI:30413"/>
    </ligand>
    <ligandPart>
        <name>Fe</name>
        <dbReference type="ChEBI" id="CHEBI:18248"/>
    </ligandPart>
</feature>
<dbReference type="FunFam" id="3.40.50.150:FF:000077">
    <property type="entry name" value="HemK methyltransferase family member 2"/>
    <property type="match status" value="1"/>
</dbReference>
<keyword evidence="28" id="KW-0479">Metal-binding</keyword>
<dbReference type="CDD" id="cd02440">
    <property type="entry name" value="AdoMet_MTases"/>
    <property type="match status" value="1"/>
</dbReference>
<keyword evidence="9" id="KW-0808">Transferase</keyword>
<keyword evidence="36" id="KW-1185">Reference proteome</keyword>
<dbReference type="InterPro" id="IPR002401">
    <property type="entry name" value="Cyt_P450_E_grp-I"/>
</dbReference>
<keyword evidence="11 30" id="KW-0812">Transmembrane</keyword>
<evidence type="ECO:0000313" key="36">
    <source>
        <dbReference type="Proteomes" id="UP001175271"/>
    </source>
</evidence>
<dbReference type="InterPro" id="IPR017972">
    <property type="entry name" value="Cyt_P450_CS"/>
</dbReference>
<keyword evidence="16 30" id="KW-0472">Membrane</keyword>
<keyword evidence="7" id="KW-0489">Methyltransferase</keyword>
<evidence type="ECO:0000256" key="18">
    <source>
        <dbReference type="ARBA" id="ARBA00048619"/>
    </source>
</evidence>
<feature type="transmembrane region" description="Helical" evidence="30">
    <location>
        <begin position="1312"/>
        <end position="1332"/>
    </location>
</feature>
<evidence type="ECO:0000256" key="23">
    <source>
        <dbReference type="ARBA" id="ARBA00076540"/>
    </source>
</evidence>
<comment type="catalytic activity">
    <reaction evidence="18">
        <text>L-lysyl-[histone] + S-adenosyl-L-methionine = N(6)-methyl-L-lysyl-[histone] + S-adenosyl-L-homocysteine + H(+)</text>
        <dbReference type="Rhea" id="RHEA:10024"/>
        <dbReference type="Rhea" id="RHEA-COMP:9845"/>
        <dbReference type="Rhea" id="RHEA-COMP:9846"/>
        <dbReference type="ChEBI" id="CHEBI:15378"/>
        <dbReference type="ChEBI" id="CHEBI:29969"/>
        <dbReference type="ChEBI" id="CHEBI:57856"/>
        <dbReference type="ChEBI" id="CHEBI:59789"/>
        <dbReference type="ChEBI" id="CHEBI:61929"/>
    </reaction>
    <physiologicalReaction direction="left-to-right" evidence="18">
        <dbReference type="Rhea" id="RHEA:10025"/>
    </physiologicalReaction>
</comment>
<dbReference type="PANTHER" id="PTHR24291:SF189">
    <property type="entry name" value="CYTOCHROME P450 4C3-RELATED"/>
    <property type="match status" value="1"/>
</dbReference>
<dbReference type="PROSITE" id="PS00092">
    <property type="entry name" value="N6_MTASE"/>
    <property type="match status" value="1"/>
</dbReference>
<keyword evidence="12" id="KW-0256">Endoplasmic reticulum</keyword>
<keyword evidence="14 28" id="KW-0408">Iron</keyword>
<proteinExistence type="inferred from homology"/>
<evidence type="ECO:0000256" key="26">
    <source>
        <dbReference type="ARBA" id="ARBA00093624"/>
    </source>
</evidence>
<dbReference type="GO" id="GO:0036009">
    <property type="term" value="F:protein-glutamine N-methyltransferase activity"/>
    <property type="evidence" value="ECO:0007669"/>
    <property type="project" value="UniProtKB-ARBA"/>
</dbReference>
<dbReference type="Pfam" id="PF05175">
    <property type="entry name" value="MTS"/>
    <property type="match status" value="1"/>
</dbReference>
<dbReference type="InterPro" id="IPR036396">
    <property type="entry name" value="Cyt_P450_sf"/>
</dbReference>
<dbReference type="GO" id="GO:0032259">
    <property type="term" value="P:methylation"/>
    <property type="evidence" value="ECO:0007669"/>
    <property type="project" value="UniProtKB-KW"/>
</dbReference>
<dbReference type="Pfam" id="PF19033">
    <property type="entry name" value="Intu_longin_3"/>
    <property type="match status" value="1"/>
</dbReference>
<evidence type="ECO:0000256" key="5">
    <source>
        <dbReference type="ARBA" id="ARBA00006149"/>
    </source>
</evidence>
<evidence type="ECO:0000259" key="31">
    <source>
        <dbReference type="Pfam" id="PF05175"/>
    </source>
</evidence>
<dbReference type="GO" id="GO:0005506">
    <property type="term" value="F:iron ion binding"/>
    <property type="evidence" value="ECO:0007669"/>
    <property type="project" value="InterPro"/>
</dbReference>
<feature type="transmembrane region" description="Helical" evidence="30">
    <location>
        <begin position="1432"/>
        <end position="1454"/>
    </location>
</feature>
<evidence type="ECO:0000256" key="17">
    <source>
        <dbReference type="ARBA" id="ARBA00023242"/>
    </source>
</evidence>
<dbReference type="SUPFAM" id="SSF48264">
    <property type="entry name" value="Cytochrome P450"/>
    <property type="match status" value="1"/>
</dbReference>
<dbReference type="Proteomes" id="UP001175271">
    <property type="component" value="Unassembled WGS sequence"/>
</dbReference>
<dbReference type="GO" id="GO:0005789">
    <property type="term" value="C:endoplasmic reticulum membrane"/>
    <property type="evidence" value="ECO:0007669"/>
    <property type="project" value="UniProtKB-SubCell"/>
</dbReference>
<feature type="domain" description="CCZ1/INTU second Longin" evidence="33">
    <location>
        <begin position="222"/>
        <end position="343"/>
    </location>
</feature>
<evidence type="ECO:0000256" key="2">
    <source>
        <dbReference type="ARBA" id="ARBA00004123"/>
    </source>
</evidence>
<dbReference type="InterPro" id="IPR006214">
    <property type="entry name" value="Bax_inhibitor_1-related"/>
</dbReference>
<dbReference type="Pfam" id="PF00067">
    <property type="entry name" value="p450"/>
    <property type="match status" value="1"/>
</dbReference>
<evidence type="ECO:0000256" key="13">
    <source>
        <dbReference type="ARBA" id="ARBA00022989"/>
    </source>
</evidence>
<comment type="cofactor">
    <cofactor evidence="1 28">
        <name>heme</name>
        <dbReference type="ChEBI" id="CHEBI:30413"/>
    </cofactor>
</comment>
<evidence type="ECO:0000256" key="11">
    <source>
        <dbReference type="ARBA" id="ARBA00022692"/>
    </source>
</evidence>
<evidence type="ECO:0000256" key="21">
    <source>
        <dbReference type="ARBA" id="ARBA00062344"/>
    </source>
</evidence>
<dbReference type="InterPro" id="IPR004557">
    <property type="entry name" value="PrmC-related"/>
</dbReference>
<dbReference type="Gene3D" id="3.40.50.150">
    <property type="entry name" value="Vaccinia Virus protein VP39"/>
    <property type="match status" value="1"/>
</dbReference>
<evidence type="ECO:0000256" key="29">
    <source>
        <dbReference type="SAM" id="MobiDB-lite"/>
    </source>
</evidence>
<feature type="transmembrane region" description="Helical" evidence="30">
    <location>
        <begin position="1498"/>
        <end position="1520"/>
    </location>
</feature>
<dbReference type="GO" id="GO:0016192">
    <property type="term" value="P:vesicle-mediated transport"/>
    <property type="evidence" value="ECO:0007669"/>
    <property type="project" value="InterPro"/>
</dbReference>
<feature type="transmembrane region" description="Helical" evidence="30">
    <location>
        <begin position="1398"/>
        <end position="1420"/>
    </location>
</feature>
<reference evidence="35" key="1">
    <citation type="submission" date="2023-06" db="EMBL/GenBank/DDBJ databases">
        <title>Genomic analysis of the entomopathogenic nematode Steinernema hermaphroditum.</title>
        <authorList>
            <person name="Schwarz E.M."/>
            <person name="Heppert J.K."/>
            <person name="Baniya A."/>
            <person name="Schwartz H.T."/>
            <person name="Tan C.-H."/>
            <person name="Antoshechkin I."/>
            <person name="Sternberg P.W."/>
            <person name="Goodrich-Blair H."/>
            <person name="Dillman A.R."/>
        </authorList>
    </citation>
    <scope>NUCLEOTIDE SEQUENCE</scope>
    <source>
        <strain evidence="35">PS9179</strain>
        <tissue evidence="35">Whole animal</tissue>
    </source>
</reference>
<feature type="transmembrane region" description="Helical" evidence="30">
    <location>
        <begin position="701"/>
        <end position="721"/>
    </location>
</feature>
<keyword evidence="15" id="KW-0503">Monooxygenase</keyword>
<feature type="region of interest" description="Disordered" evidence="29">
    <location>
        <begin position="265"/>
        <end position="304"/>
    </location>
</feature>
<organism evidence="35 36">
    <name type="scientific">Steinernema hermaphroditum</name>
    <dbReference type="NCBI Taxonomy" id="289476"/>
    <lineage>
        <taxon>Eukaryota</taxon>
        <taxon>Metazoa</taxon>
        <taxon>Ecdysozoa</taxon>
        <taxon>Nematoda</taxon>
        <taxon>Chromadorea</taxon>
        <taxon>Rhabditida</taxon>
        <taxon>Tylenchina</taxon>
        <taxon>Panagrolaimomorpha</taxon>
        <taxon>Strongyloidoidea</taxon>
        <taxon>Steinernematidae</taxon>
        <taxon>Steinernema</taxon>
    </lineage>
</organism>
<keyword evidence="15" id="KW-0560">Oxidoreductase</keyword>
<dbReference type="Gene3D" id="1.10.630.10">
    <property type="entry name" value="Cytochrome P450"/>
    <property type="match status" value="1"/>
</dbReference>
<dbReference type="PANTHER" id="PTHR24291">
    <property type="entry name" value="CYTOCHROME P450 FAMILY 4"/>
    <property type="match status" value="1"/>
</dbReference>
<evidence type="ECO:0000256" key="25">
    <source>
        <dbReference type="ARBA" id="ARBA00083337"/>
    </source>
</evidence>
<protein>
    <recommendedName>
        <fullName evidence="26">Methyltransferase HEMK2</fullName>
    </recommendedName>
    <alternativeName>
        <fullName evidence="25">HemK methyltransferase family member 2</fullName>
    </alternativeName>
    <alternativeName>
        <fullName evidence="23">Lysine N-methyltransferase 9</fullName>
    </alternativeName>
    <alternativeName>
        <fullName evidence="22">Methylarsonite methyltransferase N6AMT1</fullName>
    </alternativeName>
    <alternativeName>
        <fullName evidence="27">Methyltransferase N6AMT1</fullName>
    </alternativeName>
    <alternativeName>
        <fullName evidence="24">Protein N(5)-glutamine methyltransferase</fullName>
    </alternativeName>
</protein>
<feature type="domain" description="CCZ1/INTU/HSP4 first Longin" evidence="32">
    <location>
        <begin position="29"/>
        <end position="153"/>
    </location>
</feature>
<dbReference type="InterPro" id="IPR043988">
    <property type="entry name" value="CCZ1/INTU_longin_2"/>
</dbReference>
<dbReference type="InterPro" id="IPR043987">
    <property type="entry name" value="CCZ1/INTU/HSP4_longin_1"/>
</dbReference>
<accession>A0AA39HR20</accession>
<evidence type="ECO:0000256" key="14">
    <source>
        <dbReference type="ARBA" id="ARBA00023004"/>
    </source>
</evidence>
<evidence type="ECO:0000256" key="15">
    <source>
        <dbReference type="ARBA" id="ARBA00023033"/>
    </source>
</evidence>
<comment type="caution">
    <text evidence="35">The sequence shown here is derived from an EMBL/GenBank/DDBJ whole genome shotgun (WGS) entry which is preliminary data.</text>
</comment>
<dbReference type="InterPro" id="IPR050196">
    <property type="entry name" value="Cytochrome_P450_Monoox"/>
</dbReference>
<evidence type="ECO:0000256" key="4">
    <source>
        <dbReference type="ARBA" id="ARBA00004586"/>
    </source>
</evidence>
<dbReference type="EMBL" id="JAUCMV010000003">
    <property type="protein sequence ID" value="KAK0410500.1"/>
    <property type="molecule type" value="Genomic_DNA"/>
</dbReference>
<keyword evidence="17" id="KW-0539">Nucleus</keyword>
<dbReference type="InterPro" id="IPR002052">
    <property type="entry name" value="DNA_methylase_N6_adenine_CS"/>
</dbReference>
<dbReference type="CDD" id="cd20628">
    <property type="entry name" value="CYP4"/>
    <property type="match status" value="1"/>
</dbReference>
<dbReference type="InterPro" id="IPR029063">
    <property type="entry name" value="SAM-dependent_MTases_sf"/>
</dbReference>
<dbReference type="GO" id="GO:0003676">
    <property type="term" value="F:nucleic acid binding"/>
    <property type="evidence" value="ECO:0007669"/>
    <property type="project" value="InterPro"/>
</dbReference>
<dbReference type="PRINTS" id="PR00385">
    <property type="entry name" value="P450"/>
</dbReference>
<feature type="transmembrane region" description="Helical" evidence="30">
    <location>
        <begin position="1344"/>
        <end position="1363"/>
    </location>
</feature>